<keyword evidence="2" id="KW-0732">Signal</keyword>
<reference evidence="4 5" key="1">
    <citation type="submission" date="2024-07" db="EMBL/GenBank/DDBJ databases">
        <title>Novosphingobium kalidii RD2P27.</title>
        <authorList>
            <person name="Sun J.-Q."/>
        </authorList>
    </citation>
    <scope>NUCLEOTIDE SEQUENCE [LARGE SCALE GENOMIC DNA]</scope>
    <source>
        <strain evidence="4 5">RD2P27</strain>
    </source>
</reference>
<keyword evidence="1" id="KW-0812">Transmembrane</keyword>
<feature type="domain" description="Ice-binding protein C-terminal" evidence="3">
    <location>
        <begin position="34"/>
        <end position="54"/>
    </location>
</feature>
<dbReference type="EMBL" id="JBEWLY010000007">
    <property type="protein sequence ID" value="MET1754275.1"/>
    <property type="molecule type" value="Genomic_DNA"/>
</dbReference>
<gene>
    <name evidence="4" type="ORF">ABVV53_02185</name>
</gene>
<comment type="caution">
    <text evidence="4">The sequence shown here is derived from an EMBL/GenBank/DDBJ whole genome shotgun (WGS) entry which is preliminary data.</text>
</comment>
<dbReference type="NCBIfam" id="TIGR02595">
    <property type="entry name" value="PEP_CTERM"/>
    <property type="match status" value="1"/>
</dbReference>
<keyword evidence="1" id="KW-1133">Transmembrane helix</keyword>
<feature type="transmembrane region" description="Helical" evidence="1">
    <location>
        <begin position="36"/>
        <end position="52"/>
    </location>
</feature>
<sequence>MLRNRSLPKFLSASFLAVIPAASALAATGSVPLPEPSALVLLTLGVAGVAIGRKFSTKRPRD</sequence>
<evidence type="ECO:0000313" key="5">
    <source>
        <dbReference type="Proteomes" id="UP001548713"/>
    </source>
</evidence>
<feature type="chain" id="PRO_5046396421" evidence="2">
    <location>
        <begin position="27"/>
        <end position="62"/>
    </location>
</feature>
<dbReference type="Proteomes" id="UP001548713">
    <property type="component" value="Unassembled WGS sequence"/>
</dbReference>
<organism evidence="4 5">
    <name type="scientific">Novosphingobium kalidii</name>
    <dbReference type="NCBI Taxonomy" id="3230299"/>
    <lineage>
        <taxon>Bacteria</taxon>
        <taxon>Pseudomonadati</taxon>
        <taxon>Pseudomonadota</taxon>
        <taxon>Alphaproteobacteria</taxon>
        <taxon>Sphingomonadales</taxon>
        <taxon>Sphingomonadaceae</taxon>
        <taxon>Novosphingobium</taxon>
    </lineage>
</organism>
<evidence type="ECO:0000313" key="4">
    <source>
        <dbReference type="EMBL" id="MET1754275.1"/>
    </source>
</evidence>
<keyword evidence="5" id="KW-1185">Reference proteome</keyword>
<dbReference type="Pfam" id="PF07589">
    <property type="entry name" value="PEP-CTERM"/>
    <property type="match status" value="1"/>
</dbReference>
<evidence type="ECO:0000256" key="1">
    <source>
        <dbReference type="SAM" id="Phobius"/>
    </source>
</evidence>
<evidence type="ECO:0000259" key="3">
    <source>
        <dbReference type="Pfam" id="PF07589"/>
    </source>
</evidence>
<name>A0ABV2CXS2_9SPHN</name>
<feature type="signal peptide" evidence="2">
    <location>
        <begin position="1"/>
        <end position="26"/>
    </location>
</feature>
<dbReference type="RefSeq" id="WP_353982683.1">
    <property type="nucleotide sequence ID" value="NZ_JBEWLY010000007.1"/>
</dbReference>
<protein>
    <submittedName>
        <fullName evidence="4">PEP-CTERM sorting domain-containing protein</fullName>
    </submittedName>
</protein>
<proteinExistence type="predicted"/>
<accession>A0ABV2CXS2</accession>
<keyword evidence="1" id="KW-0472">Membrane</keyword>
<evidence type="ECO:0000256" key="2">
    <source>
        <dbReference type="SAM" id="SignalP"/>
    </source>
</evidence>
<dbReference type="InterPro" id="IPR013424">
    <property type="entry name" value="Ice-binding_C"/>
</dbReference>